<keyword evidence="2" id="KW-0813">Transport</keyword>
<keyword evidence="2" id="KW-0407">Ion channel</keyword>
<keyword evidence="2" id="KW-0406">Ion transport</keyword>
<gene>
    <name evidence="2" type="ORF">EOD39_16950</name>
</gene>
<dbReference type="AlphaFoldDB" id="A0A444V4P7"/>
<feature type="region of interest" description="Disordered" evidence="1">
    <location>
        <begin position="25"/>
        <end position="58"/>
    </location>
</feature>
<name>A0A444V4P7_ACIRT</name>
<dbReference type="Proteomes" id="UP000289886">
    <property type="component" value="Unassembled WGS sequence"/>
</dbReference>
<proteinExistence type="predicted"/>
<keyword evidence="3" id="KW-1185">Reference proteome</keyword>
<dbReference type="GO" id="GO:0034220">
    <property type="term" value="P:monoatomic ion transmembrane transport"/>
    <property type="evidence" value="ECO:0007669"/>
    <property type="project" value="UniProtKB-KW"/>
</dbReference>
<feature type="compositionally biased region" description="Low complexity" evidence="1">
    <location>
        <begin position="26"/>
        <end position="35"/>
    </location>
</feature>
<evidence type="ECO:0000256" key="1">
    <source>
        <dbReference type="SAM" id="MobiDB-lite"/>
    </source>
</evidence>
<evidence type="ECO:0000313" key="2">
    <source>
        <dbReference type="EMBL" id="RXM95378.1"/>
    </source>
</evidence>
<organism evidence="2 3">
    <name type="scientific">Acipenser ruthenus</name>
    <name type="common">Sterlet sturgeon</name>
    <dbReference type="NCBI Taxonomy" id="7906"/>
    <lineage>
        <taxon>Eukaryota</taxon>
        <taxon>Metazoa</taxon>
        <taxon>Chordata</taxon>
        <taxon>Craniata</taxon>
        <taxon>Vertebrata</taxon>
        <taxon>Euteleostomi</taxon>
        <taxon>Actinopterygii</taxon>
        <taxon>Chondrostei</taxon>
        <taxon>Acipenseriformes</taxon>
        <taxon>Acipenseridae</taxon>
        <taxon>Acipenser</taxon>
    </lineage>
</organism>
<evidence type="ECO:0000313" key="3">
    <source>
        <dbReference type="Proteomes" id="UP000289886"/>
    </source>
</evidence>
<protein>
    <submittedName>
        <fullName evidence="2">Voltage-gated potassium channel subunit beta-3</fullName>
    </submittedName>
</protein>
<comment type="caution">
    <text evidence="2">The sequence shown here is derived from an EMBL/GenBank/DDBJ whole genome shotgun (WGS) entry which is preliminary data.</text>
</comment>
<accession>A0A444V4P7</accession>
<reference evidence="2 3" key="1">
    <citation type="submission" date="2019-01" db="EMBL/GenBank/DDBJ databases">
        <title>Draft Genome and Complete Hox-Cluster Characterization of the Sterlet Sturgeon (Acipenser ruthenus).</title>
        <authorList>
            <person name="Wei Q."/>
        </authorList>
    </citation>
    <scope>NUCLEOTIDE SEQUENCE [LARGE SCALE GENOMIC DNA]</scope>
    <source>
        <strain evidence="2">WHYD16114868_AA</strain>
        <tissue evidence="2">Blood</tissue>
    </source>
</reference>
<sequence>MQVSMACTEHNLKSRLSDDRLCGVRSSSSAAAGGSCPSGGQLGNGSGHYHHPQVKGRTAVSVAVPTRNGYHSLAHLPIFLKETTGRSTGMKYR</sequence>
<feature type="compositionally biased region" description="Gly residues" evidence="1">
    <location>
        <begin position="36"/>
        <end position="46"/>
    </location>
</feature>
<dbReference type="EMBL" id="SCEB01002445">
    <property type="protein sequence ID" value="RXM95378.1"/>
    <property type="molecule type" value="Genomic_DNA"/>
</dbReference>